<keyword evidence="1" id="KW-0472">Membrane</keyword>
<keyword evidence="3" id="KW-1185">Reference proteome</keyword>
<dbReference type="EMBL" id="CP047166">
    <property type="protein sequence ID" value="QRF68000.1"/>
    <property type="molecule type" value="Genomic_DNA"/>
</dbReference>
<evidence type="ECO:0000313" key="2">
    <source>
        <dbReference type="EMBL" id="QRF68000.1"/>
    </source>
</evidence>
<proteinExistence type="predicted"/>
<reference evidence="2 3" key="1">
    <citation type="submission" date="2019-12" db="EMBL/GenBank/DDBJ databases">
        <title>Complete Genome Sequence of a Quorum-Sensing Bacterium,Rhodobacteraceae bacterium C31, Isolated from a marine microalgae symbiotic bacteria.</title>
        <authorList>
            <person name="Zhang Y."/>
        </authorList>
    </citation>
    <scope>NUCLEOTIDE SEQUENCE [LARGE SCALE GENOMIC DNA]</scope>
    <source>
        <strain evidence="2 3">C31</strain>
    </source>
</reference>
<feature type="transmembrane region" description="Helical" evidence="1">
    <location>
        <begin position="37"/>
        <end position="57"/>
    </location>
</feature>
<evidence type="ECO:0000313" key="3">
    <source>
        <dbReference type="Proteomes" id="UP000596387"/>
    </source>
</evidence>
<keyword evidence="1" id="KW-0812">Transmembrane</keyword>
<keyword evidence="1" id="KW-1133">Transmembrane helix</keyword>
<dbReference type="Proteomes" id="UP000596387">
    <property type="component" value="Chromosome"/>
</dbReference>
<organism evidence="2 3">
    <name type="scientific">Ponticoccus alexandrii</name>
    <dbReference type="NCBI Taxonomy" id="1943633"/>
    <lineage>
        <taxon>Bacteria</taxon>
        <taxon>Pseudomonadati</taxon>
        <taxon>Pseudomonadota</taxon>
        <taxon>Alphaproteobacteria</taxon>
        <taxon>Rhodobacterales</taxon>
        <taxon>Roseobacteraceae</taxon>
        <taxon>Ponticoccus</taxon>
    </lineage>
</organism>
<sequence>MSPPPGWEDILDPGETLLWQGQPESGPAFRPKHPMQLVMGGFFTVFSIVWIRMALWMSDGMDGAFGGLIDIFPVFGLLFLGVGLYMAGGFVLWDMLRLSRTTYSLSDRRAFIATDLPVQGRRLRSWPLDEDTRLMLDDRTPGSVWFAWKTVAYRNRSSLDSVQTHDVPIGFERIREARRVYRMMRDITRGDGTELPG</sequence>
<dbReference type="RefSeq" id="WP_023850380.1">
    <property type="nucleotide sequence ID" value="NZ_CP047166.1"/>
</dbReference>
<evidence type="ECO:0000256" key="1">
    <source>
        <dbReference type="SAM" id="Phobius"/>
    </source>
</evidence>
<name>A0ABX7FBR1_9RHOB</name>
<accession>A0ABX7FBR1</accession>
<feature type="transmembrane region" description="Helical" evidence="1">
    <location>
        <begin position="69"/>
        <end position="93"/>
    </location>
</feature>
<protein>
    <submittedName>
        <fullName evidence="2">Aspartate carbamoyltransferase catalytic subunit</fullName>
    </submittedName>
</protein>
<gene>
    <name evidence="2" type="ORF">GQA70_17825</name>
</gene>